<comment type="caution">
    <text evidence="1">The sequence shown here is derived from an EMBL/GenBank/DDBJ whole genome shotgun (WGS) entry which is preliminary data.</text>
</comment>
<dbReference type="SUPFAM" id="SSF54913">
    <property type="entry name" value="GlnB-like"/>
    <property type="match status" value="1"/>
</dbReference>
<dbReference type="AlphaFoldDB" id="A0A1S1V427"/>
<dbReference type="RefSeq" id="WP_071064419.1">
    <property type="nucleotide sequence ID" value="NZ_MKIE01000013.1"/>
</dbReference>
<dbReference type="STRING" id="39480.EUAN_21990"/>
<dbReference type="GO" id="GO:0006808">
    <property type="term" value="P:regulation of nitrogen utilization"/>
    <property type="evidence" value="ECO:0007669"/>
    <property type="project" value="InterPro"/>
</dbReference>
<dbReference type="OrthoDB" id="9794275at2"/>
<dbReference type="EMBL" id="MKIE01000013">
    <property type="protein sequence ID" value="OHW61456.1"/>
    <property type="molecule type" value="Genomic_DNA"/>
</dbReference>
<dbReference type="PANTHER" id="PTHR38456">
    <property type="entry name" value="CYCLIC DI-AMP RECEPTOR A"/>
    <property type="match status" value="1"/>
</dbReference>
<accession>A0A1S1V427</accession>
<name>A0A1S1V427_9FIRM</name>
<dbReference type="Pfam" id="PF06153">
    <property type="entry name" value="CdAMP_rec"/>
    <property type="match status" value="1"/>
</dbReference>
<dbReference type="InterPro" id="IPR015867">
    <property type="entry name" value="N-reg_PII/ATP_PRibTrfase_C"/>
</dbReference>
<keyword evidence="2" id="KW-1185">Reference proteome</keyword>
<dbReference type="Proteomes" id="UP000180254">
    <property type="component" value="Unassembled WGS sequence"/>
</dbReference>
<dbReference type="PROSITE" id="PS51343">
    <property type="entry name" value="PII_GLNB_DOM"/>
    <property type="match status" value="1"/>
</dbReference>
<dbReference type="InterPro" id="IPR011322">
    <property type="entry name" value="N-reg_PII-like_a/b"/>
</dbReference>
<evidence type="ECO:0008006" key="3">
    <source>
        <dbReference type="Google" id="ProtNLM"/>
    </source>
</evidence>
<dbReference type="PANTHER" id="PTHR38456:SF1">
    <property type="entry name" value="CYCLIC DI-AMP RECEPTOR A"/>
    <property type="match status" value="1"/>
</dbReference>
<reference evidence="1 2" key="1">
    <citation type="submission" date="2016-09" db="EMBL/GenBank/DDBJ databases">
        <title>Genome sequence of Eubacterium angustum.</title>
        <authorList>
            <person name="Poehlein A."/>
            <person name="Daniel R."/>
        </authorList>
    </citation>
    <scope>NUCLEOTIDE SEQUENCE [LARGE SCALE GENOMIC DNA]</scope>
    <source>
        <strain evidence="1 2">DSM 1989</strain>
    </source>
</reference>
<evidence type="ECO:0000313" key="1">
    <source>
        <dbReference type="EMBL" id="OHW61456.1"/>
    </source>
</evidence>
<evidence type="ECO:0000313" key="2">
    <source>
        <dbReference type="Proteomes" id="UP000180254"/>
    </source>
</evidence>
<dbReference type="Gene3D" id="3.30.70.120">
    <property type="match status" value="1"/>
</dbReference>
<organism evidence="1 2">
    <name type="scientific">Andreesenia angusta</name>
    <dbReference type="NCBI Taxonomy" id="39480"/>
    <lineage>
        <taxon>Bacteria</taxon>
        <taxon>Bacillati</taxon>
        <taxon>Bacillota</taxon>
        <taxon>Tissierellia</taxon>
        <taxon>Tissierellales</taxon>
        <taxon>Gottschalkiaceae</taxon>
        <taxon>Andreesenia</taxon>
    </lineage>
</organism>
<dbReference type="InterPro" id="IPR010375">
    <property type="entry name" value="CdAMP_rec"/>
</dbReference>
<protein>
    <recommendedName>
        <fullName evidence="3">Nitrogen regulatory protein P-II</fullName>
    </recommendedName>
</protein>
<sequence>MKLVIAIVQDEDVRDLVDALRDKKIGATKLSSTGGFLRQGNRTVLIGVEEERVEEVMDIIGENCRKREIVATIPPMVEEASMILQSFNVKVGGATVFVVDVEQFRKL</sequence>
<proteinExistence type="predicted"/>
<gene>
    <name evidence="1" type="ORF">EUAN_21990</name>
</gene>
<dbReference type="GO" id="GO:0030234">
    <property type="term" value="F:enzyme regulator activity"/>
    <property type="evidence" value="ECO:0007669"/>
    <property type="project" value="InterPro"/>
</dbReference>
<dbReference type="InterPro" id="IPR002187">
    <property type="entry name" value="N-reg_PII"/>
</dbReference>